<proteinExistence type="predicted"/>
<name>A0A5E4MWQ8_9HEMI</name>
<reference evidence="1 2" key="1">
    <citation type="submission" date="2019-08" db="EMBL/GenBank/DDBJ databases">
        <authorList>
            <person name="Alioto T."/>
            <person name="Alioto T."/>
            <person name="Gomez Garrido J."/>
        </authorList>
    </citation>
    <scope>NUCLEOTIDE SEQUENCE [LARGE SCALE GENOMIC DNA]</scope>
</reference>
<sequence length="69" mass="7893">MFKFFNISDSYGFEAAVITKELFSGSVVVKLCIGKKIHRYEKPLNERKWKEKATKGHVTGTESIKNKKA</sequence>
<dbReference type="EMBL" id="CABPRJ010001436">
    <property type="protein sequence ID" value="VVC36746.1"/>
    <property type="molecule type" value="Genomic_DNA"/>
</dbReference>
<organism evidence="1 2">
    <name type="scientific">Cinara cedri</name>
    <dbReference type="NCBI Taxonomy" id="506608"/>
    <lineage>
        <taxon>Eukaryota</taxon>
        <taxon>Metazoa</taxon>
        <taxon>Ecdysozoa</taxon>
        <taxon>Arthropoda</taxon>
        <taxon>Hexapoda</taxon>
        <taxon>Insecta</taxon>
        <taxon>Pterygota</taxon>
        <taxon>Neoptera</taxon>
        <taxon>Paraneoptera</taxon>
        <taxon>Hemiptera</taxon>
        <taxon>Sternorrhyncha</taxon>
        <taxon>Aphidomorpha</taxon>
        <taxon>Aphidoidea</taxon>
        <taxon>Aphididae</taxon>
        <taxon>Lachninae</taxon>
        <taxon>Cinara</taxon>
    </lineage>
</organism>
<evidence type="ECO:0000313" key="1">
    <source>
        <dbReference type="EMBL" id="VVC36746.1"/>
    </source>
</evidence>
<dbReference type="Proteomes" id="UP000325440">
    <property type="component" value="Unassembled WGS sequence"/>
</dbReference>
<accession>A0A5E4MWQ8</accession>
<dbReference type="AlphaFoldDB" id="A0A5E4MWQ8"/>
<protein>
    <submittedName>
        <fullName evidence="1">Uncharacterized protein</fullName>
    </submittedName>
</protein>
<gene>
    <name evidence="1" type="ORF">CINCED_3A014472</name>
</gene>
<keyword evidence="2" id="KW-1185">Reference proteome</keyword>
<evidence type="ECO:0000313" key="2">
    <source>
        <dbReference type="Proteomes" id="UP000325440"/>
    </source>
</evidence>